<reference evidence="2 3" key="1">
    <citation type="submission" date="2019-05" db="EMBL/GenBank/DDBJ databases">
        <title>Another draft genome of Portunus trituberculatus and its Hox gene families provides insights of decapod evolution.</title>
        <authorList>
            <person name="Jeong J.-H."/>
            <person name="Song I."/>
            <person name="Kim S."/>
            <person name="Choi T."/>
            <person name="Kim D."/>
            <person name="Ryu S."/>
            <person name="Kim W."/>
        </authorList>
    </citation>
    <scope>NUCLEOTIDE SEQUENCE [LARGE SCALE GENOMIC DNA]</scope>
    <source>
        <tissue evidence="2">Muscle</tissue>
    </source>
</reference>
<comment type="caution">
    <text evidence="2">The sequence shown here is derived from an EMBL/GenBank/DDBJ whole genome shotgun (WGS) entry which is preliminary data.</text>
</comment>
<organism evidence="2 3">
    <name type="scientific">Portunus trituberculatus</name>
    <name type="common">Swimming crab</name>
    <name type="synonym">Neptunus trituberculatus</name>
    <dbReference type="NCBI Taxonomy" id="210409"/>
    <lineage>
        <taxon>Eukaryota</taxon>
        <taxon>Metazoa</taxon>
        <taxon>Ecdysozoa</taxon>
        <taxon>Arthropoda</taxon>
        <taxon>Crustacea</taxon>
        <taxon>Multicrustacea</taxon>
        <taxon>Malacostraca</taxon>
        <taxon>Eumalacostraca</taxon>
        <taxon>Eucarida</taxon>
        <taxon>Decapoda</taxon>
        <taxon>Pleocyemata</taxon>
        <taxon>Brachyura</taxon>
        <taxon>Eubrachyura</taxon>
        <taxon>Portunoidea</taxon>
        <taxon>Portunidae</taxon>
        <taxon>Portuninae</taxon>
        <taxon>Portunus</taxon>
    </lineage>
</organism>
<evidence type="ECO:0000313" key="3">
    <source>
        <dbReference type="Proteomes" id="UP000324222"/>
    </source>
</evidence>
<feature type="compositionally biased region" description="Polar residues" evidence="1">
    <location>
        <begin position="47"/>
        <end position="56"/>
    </location>
</feature>
<keyword evidence="3" id="KW-1185">Reference proteome</keyword>
<dbReference type="AlphaFoldDB" id="A0A5B7HEA5"/>
<feature type="region of interest" description="Disordered" evidence="1">
    <location>
        <begin position="147"/>
        <end position="194"/>
    </location>
</feature>
<name>A0A5B7HEA5_PORTR</name>
<dbReference type="Proteomes" id="UP000324222">
    <property type="component" value="Unassembled WGS sequence"/>
</dbReference>
<gene>
    <name evidence="2" type="ORF">E2C01_061155</name>
</gene>
<proteinExistence type="predicted"/>
<evidence type="ECO:0000313" key="2">
    <source>
        <dbReference type="EMBL" id="MPC66994.1"/>
    </source>
</evidence>
<sequence>MLREVPFFRHQQGPSKRLARQELAPHKPPPRLYQRKELRRRPRKSLKQQGTRSSLTPRARLGRGAAYTLTPLSPKNSVEGLGTAGVGTPLTTSSRTECRAASKLIPPTANSGAGLGTEGAYPPPTLTPRAKPGRRDTLRLAPLLSAATTKGSKLGGDPGPLKPSTNLGGGRTLTPPSTNPENAEPEAGGNKTADNWPTEAFIAARSDYSWPNGPQKPAPAGENTSHWNLQILSPLLLFTEHFSTSFTNAWNWRRER</sequence>
<feature type="compositionally biased region" description="Basic residues" evidence="1">
    <location>
        <begin position="37"/>
        <end position="46"/>
    </location>
</feature>
<dbReference type="EMBL" id="VSRR010025612">
    <property type="protein sequence ID" value="MPC66994.1"/>
    <property type="molecule type" value="Genomic_DNA"/>
</dbReference>
<protein>
    <submittedName>
        <fullName evidence="2">Uncharacterized protein</fullName>
    </submittedName>
</protein>
<evidence type="ECO:0000256" key="1">
    <source>
        <dbReference type="SAM" id="MobiDB-lite"/>
    </source>
</evidence>
<feature type="region of interest" description="Disordered" evidence="1">
    <location>
        <begin position="1"/>
        <end position="135"/>
    </location>
</feature>
<accession>A0A5B7HEA5</accession>